<dbReference type="PANTHER" id="PTHR47197">
    <property type="entry name" value="PROTEIN NIRF"/>
    <property type="match status" value="1"/>
</dbReference>
<dbReference type="PROSITE" id="PS50093">
    <property type="entry name" value="PKD"/>
    <property type="match status" value="1"/>
</dbReference>
<sequence length="566" mass="59766">MRVTGDSRCPVAESFEMARSRYLVLLALALVVPAMSIVGVPPAAATLPSKPELTLDRIVRTTPFAGGTREVDDVEGIAYVARDDAVWLADDNGNALYEVDAESGKLRRTIGAAEFSEVPPLGGGELATLPRFDDLESLAYDTANDRLYVFSGSCCTTAVQPTAFRMDRVDGDLELDSYQPLTKGTEFTAAGWNPDDRKLYVGSGSQLQTYDFATNTPGVPIKVGGLSGILGLDFTDDGKDLFVAHSDTVVSRVRWATKARVPDWDLQLARFDVRDARGVEVVDEQLWVPDGASRPSTDPNDRAVFVFDVGGTGSTPAPPPPSPPPPAPTASFTASATSGTAPLAVTFADTSTGGPTAWSWDFGDGATAGTQTATHTYAAAGSYTVRLTVENAGGASSTTVGVQVAPAPAPPPPPQARELVGNPGFESGLAGWRSASKATTLERVRGGHSGAWAARVTGRGDRRTVGLEDARRGWAGTTATGTYTASVWVRTKDVGARLVLRLVERRSGKDIGTVRTKRTLTRGWQQVQVGYVARAPGASRLDLAVVLHGTGPKAWFKADDVSLRVS</sequence>
<dbReference type="FunFam" id="2.60.40.10:FF:000270">
    <property type="entry name" value="Cell surface protein"/>
    <property type="match status" value="1"/>
</dbReference>
<dbReference type="OrthoDB" id="574459at2"/>
<dbReference type="AlphaFoldDB" id="A0A4Q5IWJ5"/>
<comment type="caution">
    <text evidence="4">The sequence shown here is derived from an EMBL/GenBank/DDBJ whole genome shotgun (WGS) entry which is preliminary data.</text>
</comment>
<dbReference type="GO" id="GO:0016798">
    <property type="term" value="F:hydrolase activity, acting on glycosyl bonds"/>
    <property type="evidence" value="ECO:0007669"/>
    <property type="project" value="InterPro"/>
</dbReference>
<dbReference type="PANTHER" id="PTHR47197:SF3">
    <property type="entry name" value="DIHYDRO-HEME D1 DEHYDROGENASE"/>
    <property type="match status" value="1"/>
</dbReference>
<keyword evidence="5" id="KW-1185">Reference proteome</keyword>
<organism evidence="4 5">
    <name type="scientific">Nocardioides iriomotensis</name>
    <dbReference type="NCBI Taxonomy" id="715784"/>
    <lineage>
        <taxon>Bacteria</taxon>
        <taxon>Bacillati</taxon>
        <taxon>Actinomycetota</taxon>
        <taxon>Actinomycetes</taxon>
        <taxon>Propionibacteriales</taxon>
        <taxon>Nocardioidaceae</taxon>
        <taxon>Nocardioides</taxon>
    </lineage>
</organism>
<dbReference type="CDD" id="cd00146">
    <property type="entry name" value="PKD"/>
    <property type="match status" value="1"/>
</dbReference>
<feature type="domain" description="PKD" evidence="3">
    <location>
        <begin position="328"/>
        <end position="404"/>
    </location>
</feature>
<keyword evidence="1" id="KW-0378">Hydrolase</keyword>
<accession>A0A4Q5IWJ5</accession>
<evidence type="ECO:0000313" key="4">
    <source>
        <dbReference type="EMBL" id="RYU09261.1"/>
    </source>
</evidence>
<dbReference type="InterPro" id="IPR051200">
    <property type="entry name" value="Host-pathogen_enzymatic-act"/>
</dbReference>
<name>A0A4Q5IWJ5_9ACTN</name>
<evidence type="ECO:0000259" key="3">
    <source>
        <dbReference type="PROSITE" id="PS50093"/>
    </source>
</evidence>
<dbReference type="SMART" id="SM00089">
    <property type="entry name" value="PKD"/>
    <property type="match status" value="1"/>
</dbReference>
<evidence type="ECO:0000313" key="5">
    <source>
        <dbReference type="Proteomes" id="UP000291189"/>
    </source>
</evidence>
<protein>
    <submittedName>
        <fullName evidence="4">PKD domain-containing protein</fullName>
    </submittedName>
</protein>
<dbReference type="Gene3D" id="2.60.120.260">
    <property type="entry name" value="Galactose-binding domain-like"/>
    <property type="match status" value="1"/>
</dbReference>
<proteinExistence type="predicted"/>
<evidence type="ECO:0000256" key="1">
    <source>
        <dbReference type="ARBA" id="ARBA00022801"/>
    </source>
</evidence>
<dbReference type="SUPFAM" id="SSF63825">
    <property type="entry name" value="YWTD domain"/>
    <property type="match status" value="1"/>
</dbReference>
<dbReference type="Gene3D" id="2.60.40.10">
    <property type="entry name" value="Immunoglobulins"/>
    <property type="match status" value="1"/>
</dbReference>
<evidence type="ECO:0000256" key="2">
    <source>
        <dbReference type="SAM" id="MobiDB-lite"/>
    </source>
</evidence>
<dbReference type="SUPFAM" id="SSF49299">
    <property type="entry name" value="PKD domain"/>
    <property type="match status" value="1"/>
</dbReference>
<dbReference type="InterPro" id="IPR008979">
    <property type="entry name" value="Galactose-bd-like_sf"/>
</dbReference>
<dbReference type="InterPro" id="IPR015943">
    <property type="entry name" value="WD40/YVTN_repeat-like_dom_sf"/>
</dbReference>
<feature type="region of interest" description="Disordered" evidence="2">
    <location>
        <begin position="308"/>
        <end position="336"/>
    </location>
</feature>
<dbReference type="EMBL" id="SDPU01000036">
    <property type="protein sequence ID" value="RYU09261.1"/>
    <property type="molecule type" value="Genomic_DNA"/>
</dbReference>
<dbReference type="Gene3D" id="2.130.10.10">
    <property type="entry name" value="YVTN repeat-like/Quinoprotein amine dehydrogenase"/>
    <property type="match status" value="1"/>
</dbReference>
<reference evidence="4 5" key="1">
    <citation type="submission" date="2019-01" db="EMBL/GenBank/DDBJ databases">
        <title>Nocardioides guangzhouensis sp. nov., an actinobacterium isolated from soil.</title>
        <authorList>
            <person name="Fu Y."/>
            <person name="Cai Y."/>
            <person name="Lin Z."/>
            <person name="Chen P."/>
        </authorList>
    </citation>
    <scope>NUCLEOTIDE SEQUENCE [LARGE SCALE GENOMIC DNA]</scope>
    <source>
        <strain evidence="4 5">NBRC 105384</strain>
    </source>
</reference>
<dbReference type="SUPFAM" id="SSF49785">
    <property type="entry name" value="Galactose-binding domain-like"/>
    <property type="match status" value="1"/>
</dbReference>
<dbReference type="GO" id="GO:0005975">
    <property type="term" value="P:carbohydrate metabolic process"/>
    <property type="evidence" value="ECO:0007669"/>
    <property type="project" value="UniProtKB-ARBA"/>
</dbReference>
<gene>
    <name evidence="4" type="ORF">ETU37_22210</name>
</gene>
<feature type="compositionally biased region" description="Pro residues" evidence="2">
    <location>
        <begin position="316"/>
        <end position="328"/>
    </location>
</feature>
<dbReference type="InterPro" id="IPR000601">
    <property type="entry name" value="PKD_dom"/>
</dbReference>
<dbReference type="InterPro" id="IPR035986">
    <property type="entry name" value="PKD_dom_sf"/>
</dbReference>
<dbReference type="InterPro" id="IPR022409">
    <property type="entry name" value="PKD/Chitinase_dom"/>
</dbReference>
<dbReference type="InterPro" id="IPR003305">
    <property type="entry name" value="CenC_carb-bd"/>
</dbReference>
<dbReference type="Pfam" id="PF02018">
    <property type="entry name" value="CBM_4_9"/>
    <property type="match status" value="1"/>
</dbReference>
<dbReference type="InterPro" id="IPR013783">
    <property type="entry name" value="Ig-like_fold"/>
</dbReference>
<dbReference type="Proteomes" id="UP000291189">
    <property type="component" value="Unassembled WGS sequence"/>
</dbReference>
<dbReference type="Pfam" id="PF18911">
    <property type="entry name" value="PKD_4"/>
    <property type="match status" value="1"/>
</dbReference>